<dbReference type="InterPro" id="IPR000157">
    <property type="entry name" value="TIR_dom"/>
</dbReference>
<dbReference type="InterPro" id="IPR003591">
    <property type="entry name" value="Leu-rich_rpt_typical-subtyp"/>
</dbReference>
<evidence type="ECO:0000256" key="8">
    <source>
        <dbReference type="ARBA" id="ARBA00022859"/>
    </source>
</evidence>
<dbReference type="EMBL" id="WJBH02000006">
    <property type="protein sequence ID" value="KAI9557747.1"/>
    <property type="molecule type" value="Genomic_DNA"/>
</dbReference>
<dbReference type="SUPFAM" id="SSF52200">
    <property type="entry name" value="Toll/Interleukin receptor TIR domain"/>
    <property type="match status" value="1"/>
</dbReference>
<dbReference type="GO" id="GO:0038023">
    <property type="term" value="F:signaling receptor activity"/>
    <property type="evidence" value="ECO:0007669"/>
    <property type="project" value="TreeGrafter"/>
</dbReference>
<keyword evidence="3" id="KW-0399">Innate immunity</keyword>
<keyword evidence="6" id="KW-0732">Signal</keyword>
<dbReference type="GO" id="GO:0005886">
    <property type="term" value="C:plasma membrane"/>
    <property type="evidence" value="ECO:0007669"/>
    <property type="project" value="TreeGrafter"/>
</dbReference>
<evidence type="ECO:0000256" key="5">
    <source>
        <dbReference type="ARBA" id="ARBA00022692"/>
    </source>
</evidence>
<dbReference type="PANTHER" id="PTHR24365:SF530">
    <property type="entry name" value="MSTPROX-RELATED"/>
    <property type="match status" value="1"/>
</dbReference>
<evidence type="ECO:0000256" key="1">
    <source>
        <dbReference type="ARBA" id="ARBA00004479"/>
    </source>
</evidence>
<dbReference type="SMART" id="SM00369">
    <property type="entry name" value="LRR_TYP"/>
    <property type="match status" value="5"/>
</dbReference>
<dbReference type="GO" id="GO:0045087">
    <property type="term" value="P:innate immune response"/>
    <property type="evidence" value="ECO:0007669"/>
    <property type="project" value="UniProtKB-KW"/>
</dbReference>
<comment type="caution">
    <text evidence="14">The sequence shown here is derived from an EMBL/GenBank/DDBJ whole genome shotgun (WGS) entry which is preliminary data.</text>
</comment>
<comment type="subcellular location">
    <subcellularLocation>
        <location evidence="1">Membrane</location>
        <topology evidence="1">Single-pass type I membrane protein</topology>
    </subcellularLocation>
</comment>
<dbReference type="PROSITE" id="PS51450">
    <property type="entry name" value="LRR"/>
    <property type="match status" value="1"/>
</dbReference>
<keyword evidence="9" id="KW-1133">Transmembrane helix</keyword>
<evidence type="ECO:0000256" key="12">
    <source>
        <dbReference type="ARBA" id="ARBA00023180"/>
    </source>
</evidence>
<evidence type="ECO:0000256" key="10">
    <source>
        <dbReference type="ARBA" id="ARBA00023136"/>
    </source>
</evidence>
<dbReference type="PROSITE" id="PS50104">
    <property type="entry name" value="TIR"/>
    <property type="match status" value="1"/>
</dbReference>
<evidence type="ECO:0000256" key="2">
    <source>
        <dbReference type="ARBA" id="ARBA00009634"/>
    </source>
</evidence>
<keyword evidence="7" id="KW-0677">Repeat</keyword>
<dbReference type="AlphaFoldDB" id="A0AAD5PSF4"/>
<evidence type="ECO:0000259" key="13">
    <source>
        <dbReference type="PROSITE" id="PS50104"/>
    </source>
</evidence>
<comment type="similarity">
    <text evidence="2">Belongs to the Toll-like receptor family.</text>
</comment>
<dbReference type="PANTHER" id="PTHR24365">
    <property type="entry name" value="TOLL-LIKE RECEPTOR"/>
    <property type="match status" value="1"/>
</dbReference>
<dbReference type="GO" id="GO:0007165">
    <property type="term" value="P:signal transduction"/>
    <property type="evidence" value="ECO:0007669"/>
    <property type="project" value="InterPro"/>
</dbReference>
<keyword evidence="10" id="KW-0472">Membrane</keyword>
<dbReference type="FunFam" id="3.40.50.10140:FF:000001">
    <property type="entry name" value="Toll-like receptor 2"/>
    <property type="match status" value="1"/>
</dbReference>
<organism evidence="14 15">
    <name type="scientific">Daphnia sinensis</name>
    <dbReference type="NCBI Taxonomy" id="1820382"/>
    <lineage>
        <taxon>Eukaryota</taxon>
        <taxon>Metazoa</taxon>
        <taxon>Ecdysozoa</taxon>
        <taxon>Arthropoda</taxon>
        <taxon>Crustacea</taxon>
        <taxon>Branchiopoda</taxon>
        <taxon>Diplostraca</taxon>
        <taxon>Cladocera</taxon>
        <taxon>Anomopoda</taxon>
        <taxon>Daphniidae</taxon>
        <taxon>Daphnia</taxon>
        <taxon>Daphnia similis group</taxon>
    </lineage>
</organism>
<gene>
    <name evidence="14" type="ORF">GHT06_017576</name>
</gene>
<evidence type="ECO:0000256" key="11">
    <source>
        <dbReference type="ARBA" id="ARBA00023170"/>
    </source>
</evidence>
<feature type="domain" description="TIR" evidence="13">
    <location>
        <begin position="370"/>
        <end position="524"/>
    </location>
</feature>
<name>A0AAD5PSF4_9CRUS</name>
<keyword evidence="5" id="KW-0812">Transmembrane</keyword>
<evidence type="ECO:0000256" key="4">
    <source>
        <dbReference type="ARBA" id="ARBA00022614"/>
    </source>
</evidence>
<dbReference type="Pfam" id="PF13855">
    <property type="entry name" value="LRR_8"/>
    <property type="match status" value="2"/>
</dbReference>
<keyword evidence="12" id="KW-0325">Glycoprotein</keyword>
<accession>A0AAD5PSF4</accession>
<evidence type="ECO:0000256" key="9">
    <source>
        <dbReference type="ARBA" id="ARBA00022989"/>
    </source>
</evidence>
<evidence type="ECO:0000256" key="7">
    <source>
        <dbReference type="ARBA" id="ARBA00022737"/>
    </source>
</evidence>
<evidence type="ECO:0000256" key="6">
    <source>
        <dbReference type="ARBA" id="ARBA00022729"/>
    </source>
</evidence>
<sequence length="542" mass="61405">MPQLAYLYMGKNQLTQVAPGTFPSSLQLLSVRQNPKMSGSFVMSKDNFAEMTELVWLDMNYMKLDSKNFSSEAFKGLTKLTILQMRDSGLAEIPARLFAPLTQLTILDLGNNPISTLSHQFSLGLANTQLLFLDNCLLDFPADVDYAYQPFRGMHNLAMLYLTKNSINQFTPNLVANLTQLYLLHLSGNQLHTWEYGTTAYMPTSAAISLSDNKIQFLPNQTFEEFSRIAAIDLSDNALICNCQTLALQQLANSANTTVLKWEVEGAYTCTDTSEEPFVLKEIPLMTEEEFQCWSDPVTTAQPSGEKETATVVSSVVGAIIIVITLVAIMTSCYCKRNQGPGKWFHLRQQLHIFSGSSSTEMAIGNDSEFEYDAFISFNEQDRPWVYTHLVPQLEPSKEASDPIDPADDGFKPFRLCLHDRDFTVGQRITENIIENIAKSRKVVIVLSRGYVESKWCQFELDLSHHRLLESERRNALVLILLEDVPKEQQNAGLRYLMSTRTYLEWRSDPEGQKLFWQRLRQVLTVPHHHTSEPILTVHAST</sequence>
<keyword evidence="4" id="KW-0433">Leucine-rich repeat</keyword>
<dbReference type="Pfam" id="PF01582">
    <property type="entry name" value="TIR"/>
    <property type="match status" value="1"/>
</dbReference>
<keyword evidence="15" id="KW-1185">Reference proteome</keyword>
<dbReference type="Gene3D" id="3.80.10.10">
    <property type="entry name" value="Ribonuclease Inhibitor"/>
    <property type="match status" value="1"/>
</dbReference>
<dbReference type="SMART" id="SM00255">
    <property type="entry name" value="TIR"/>
    <property type="match status" value="1"/>
</dbReference>
<keyword evidence="11" id="KW-0675">Receptor</keyword>
<proteinExistence type="inferred from homology"/>
<evidence type="ECO:0000313" key="14">
    <source>
        <dbReference type="EMBL" id="KAI9557747.1"/>
    </source>
</evidence>
<reference evidence="14 15" key="1">
    <citation type="submission" date="2022-05" db="EMBL/GenBank/DDBJ databases">
        <title>A multi-omics perspective on studying reproductive biology in Daphnia sinensis.</title>
        <authorList>
            <person name="Jia J."/>
        </authorList>
    </citation>
    <scope>NUCLEOTIDE SEQUENCE [LARGE SCALE GENOMIC DNA]</scope>
    <source>
        <strain evidence="14 15">WSL</strain>
    </source>
</reference>
<dbReference type="InterPro" id="IPR035897">
    <property type="entry name" value="Toll_tir_struct_dom_sf"/>
</dbReference>
<dbReference type="Proteomes" id="UP000820818">
    <property type="component" value="Linkage Group LG6"/>
</dbReference>
<protein>
    <recommendedName>
        <fullName evidence="13">TIR domain-containing protein</fullName>
    </recommendedName>
</protein>
<dbReference type="InterPro" id="IPR032675">
    <property type="entry name" value="LRR_dom_sf"/>
</dbReference>
<keyword evidence="8" id="KW-0391">Immunity</keyword>
<dbReference type="Gene3D" id="3.40.50.10140">
    <property type="entry name" value="Toll/interleukin-1 receptor homology (TIR) domain"/>
    <property type="match status" value="1"/>
</dbReference>
<dbReference type="PRINTS" id="PR01537">
    <property type="entry name" value="INTRLKN1R1F"/>
</dbReference>
<evidence type="ECO:0000256" key="3">
    <source>
        <dbReference type="ARBA" id="ARBA00022588"/>
    </source>
</evidence>
<dbReference type="InterPro" id="IPR001611">
    <property type="entry name" value="Leu-rich_rpt"/>
</dbReference>
<evidence type="ECO:0000313" key="15">
    <source>
        <dbReference type="Proteomes" id="UP000820818"/>
    </source>
</evidence>
<dbReference type="SUPFAM" id="SSF52058">
    <property type="entry name" value="L domain-like"/>
    <property type="match status" value="1"/>
</dbReference>